<evidence type="ECO:0008006" key="4">
    <source>
        <dbReference type="Google" id="ProtNLM"/>
    </source>
</evidence>
<evidence type="ECO:0000259" key="2">
    <source>
        <dbReference type="PROSITE" id="PS50887"/>
    </source>
</evidence>
<dbReference type="CDD" id="cd01949">
    <property type="entry name" value="GGDEF"/>
    <property type="match status" value="1"/>
</dbReference>
<evidence type="ECO:0000313" key="3">
    <source>
        <dbReference type="EMBL" id="GAF77030.1"/>
    </source>
</evidence>
<dbReference type="Gene3D" id="3.20.20.450">
    <property type="entry name" value="EAL domain"/>
    <property type="match status" value="1"/>
</dbReference>
<feature type="non-terminal residue" evidence="3">
    <location>
        <position position="1"/>
    </location>
</feature>
<dbReference type="SUPFAM" id="SSF55781">
    <property type="entry name" value="GAF domain-like"/>
    <property type="match status" value="1"/>
</dbReference>
<dbReference type="AlphaFoldDB" id="X0TLS9"/>
<dbReference type="PROSITE" id="PS50883">
    <property type="entry name" value="EAL"/>
    <property type="match status" value="1"/>
</dbReference>
<feature type="domain" description="GGDEF" evidence="2">
    <location>
        <begin position="138"/>
        <end position="271"/>
    </location>
</feature>
<protein>
    <recommendedName>
        <fullName evidence="4">Diguanylate cyclase</fullName>
    </recommendedName>
</protein>
<dbReference type="SMART" id="SM00052">
    <property type="entry name" value="EAL"/>
    <property type="match status" value="1"/>
</dbReference>
<dbReference type="InterPro" id="IPR003018">
    <property type="entry name" value="GAF"/>
</dbReference>
<dbReference type="FunFam" id="3.30.70.270:FF:000001">
    <property type="entry name" value="Diguanylate cyclase domain protein"/>
    <property type="match status" value="1"/>
</dbReference>
<dbReference type="PANTHER" id="PTHR44757:SF2">
    <property type="entry name" value="BIOFILM ARCHITECTURE MAINTENANCE PROTEIN MBAA"/>
    <property type="match status" value="1"/>
</dbReference>
<gene>
    <name evidence="3" type="ORF">S01H1_05905</name>
</gene>
<dbReference type="PANTHER" id="PTHR44757">
    <property type="entry name" value="DIGUANYLATE CYCLASE DGCP"/>
    <property type="match status" value="1"/>
</dbReference>
<name>X0TLS9_9ZZZZ</name>
<dbReference type="Pfam" id="PF00990">
    <property type="entry name" value="GGDEF"/>
    <property type="match status" value="1"/>
</dbReference>
<dbReference type="SUPFAM" id="SSF55073">
    <property type="entry name" value="Nucleotide cyclase"/>
    <property type="match status" value="1"/>
</dbReference>
<organism evidence="3">
    <name type="scientific">marine sediment metagenome</name>
    <dbReference type="NCBI Taxonomy" id="412755"/>
    <lineage>
        <taxon>unclassified sequences</taxon>
        <taxon>metagenomes</taxon>
        <taxon>ecological metagenomes</taxon>
    </lineage>
</organism>
<dbReference type="CDD" id="cd01948">
    <property type="entry name" value="EAL"/>
    <property type="match status" value="1"/>
</dbReference>
<feature type="domain" description="EAL" evidence="1">
    <location>
        <begin position="280"/>
        <end position="485"/>
    </location>
</feature>
<comment type="caution">
    <text evidence="3">The sequence shown here is derived from an EMBL/GenBank/DDBJ whole genome shotgun (WGS) entry which is preliminary data.</text>
</comment>
<dbReference type="Pfam" id="PF00563">
    <property type="entry name" value="EAL"/>
    <property type="match status" value="1"/>
</dbReference>
<dbReference type="SMART" id="SM00267">
    <property type="entry name" value="GGDEF"/>
    <property type="match status" value="1"/>
</dbReference>
<dbReference type="PROSITE" id="PS50887">
    <property type="entry name" value="GGDEF"/>
    <property type="match status" value="1"/>
</dbReference>
<dbReference type="InterPro" id="IPR000160">
    <property type="entry name" value="GGDEF_dom"/>
</dbReference>
<dbReference type="InterPro" id="IPR029787">
    <property type="entry name" value="Nucleotide_cyclase"/>
</dbReference>
<dbReference type="SUPFAM" id="SSF141868">
    <property type="entry name" value="EAL domain-like"/>
    <property type="match status" value="1"/>
</dbReference>
<dbReference type="InterPro" id="IPR043128">
    <property type="entry name" value="Rev_trsase/Diguanyl_cyclase"/>
</dbReference>
<dbReference type="InterPro" id="IPR052155">
    <property type="entry name" value="Biofilm_reg_signaling"/>
</dbReference>
<feature type="non-terminal residue" evidence="3">
    <location>
        <position position="485"/>
    </location>
</feature>
<sequence>LDLILAGETDVYHVDSPDLDEETRSYMEAYGCKSAMEIPLKIRGRVNAYAELWESRYRREFTADEIALCEAIAQQAAIALENARLYEQAQEELAYRKQAEEQLRHDVFHDALTNLPNRALFADRLERAILRNKRNVEDKFAVIFLDLDHFKVVNDSLGHQVGDELLVEIAHRLTQTIRDVDTVARLGGDEFAILIEDVSDTNALMCLGKRINQKLMAPFNLNGHEVITTASMGIVVCSDSYNQPEEYLRDADLAMYHAKSLGKARYEVFSSSLRQKAMTRLTMEVDLRQAIENQEFCLHYQPITSFGEGKVIGFEALLRWQHPRLGLIPPAKFIPLAEETGLIISIGYWVLREVCIQLKQWQLHYPSNPPLSVSVNFSGIELLQPDFRDKVENILLMTGCPGEWLSFEVTERAVINDAESVGSTLSQLKELGISVHMDDFGIGYSSLSYLRNLPMDVIKIDRTFIQMMDTETENPGLVRSIIYMA</sequence>
<proteinExistence type="predicted"/>
<dbReference type="InterPro" id="IPR001633">
    <property type="entry name" value="EAL_dom"/>
</dbReference>
<dbReference type="Pfam" id="PF01590">
    <property type="entry name" value="GAF"/>
    <property type="match status" value="1"/>
</dbReference>
<dbReference type="InterPro" id="IPR029016">
    <property type="entry name" value="GAF-like_dom_sf"/>
</dbReference>
<dbReference type="InterPro" id="IPR035919">
    <property type="entry name" value="EAL_sf"/>
</dbReference>
<dbReference type="Gene3D" id="3.30.70.270">
    <property type="match status" value="1"/>
</dbReference>
<accession>X0TLS9</accession>
<dbReference type="Gene3D" id="3.30.450.40">
    <property type="match status" value="1"/>
</dbReference>
<dbReference type="EMBL" id="BARS01003065">
    <property type="protein sequence ID" value="GAF77030.1"/>
    <property type="molecule type" value="Genomic_DNA"/>
</dbReference>
<dbReference type="NCBIfam" id="TIGR00254">
    <property type="entry name" value="GGDEF"/>
    <property type="match status" value="1"/>
</dbReference>
<reference evidence="3" key="1">
    <citation type="journal article" date="2014" name="Front. Microbiol.">
        <title>High frequency of phylogenetically diverse reductive dehalogenase-homologous genes in deep subseafloor sedimentary metagenomes.</title>
        <authorList>
            <person name="Kawai M."/>
            <person name="Futagami T."/>
            <person name="Toyoda A."/>
            <person name="Takaki Y."/>
            <person name="Nishi S."/>
            <person name="Hori S."/>
            <person name="Arai W."/>
            <person name="Tsubouchi T."/>
            <person name="Morono Y."/>
            <person name="Uchiyama I."/>
            <person name="Ito T."/>
            <person name="Fujiyama A."/>
            <person name="Inagaki F."/>
            <person name="Takami H."/>
        </authorList>
    </citation>
    <scope>NUCLEOTIDE SEQUENCE</scope>
    <source>
        <strain evidence="3">Expedition CK06-06</strain>
    </source>
</reference>
<evidence type="ECO:0000259" key="1">
    <source>
        <dbReference type="PROSITE" id="PS50883"/>
    </source>
</evidence>